<feature type="transmembrane region" description="Helical" evidence="7">
    <location>
        <begin position="254"/>
        <end position="276"/>
    </location>
</feature>
<name>A0ABU9Y4V8_9SPHN</name>
<comment type="caution">
    <text evidence="8">The sequence shown here is derived from an EMBL/GenBank/DDBJ whole genome shotgun (WGS) entry which is preliminary data.</text>
</comment>
<feature type="transmembrane region" description="Helical" evidence="7">
    <location>
        <begin position="296"/>
        <end position="325"/>
    </location>
</feature>
<protein>
    <submittedName>
        <fullName evidence="8">Divalent metal cation transporter</fullName>
    </submittedName>
</protein>
<dbReference type="PANTHER" id="PTHR11706:SF33">
    <property type="entry name" value="NATURAL RESISTANCE-ASSOCIATED MACROPHAGE PROTEIN 2"/>
    <property type="match status" value="1"/>
</dbReference>
<feature type="transmembrane region" description="Helical" evidence="7">
    <location>
        <begin position="345"/>
        <end position="364"/>
    </location>
</feature>
<dbReference type="PANTHER" id="PTHR11706">
    <property type="entry name" value="SOLUTE CARRIER PROTEIN FAMILY 11 MEMBER"/>
    <property type="match status" value="1"/>
</dbReference>
<dbReference type="Proteomes" id="UP001419910">
    <property type="component" value="Unassembled WGS sequence"/>
</dbReference>
<keyword evidence="6 7" id="KW-0472">Membrane</keyword>
<feature type="transmembrane region" description="Helical" evidence="7">
    <location>
        <begin position="186"/>
        <end position="213"/>
    </location>
</feature>
<feature type="transmembrane region" description="Helical" evidence="7">
    <location>
        <begin position="53"/>
        <end position="73"/>
    </location>
</feature>
<feature type="transmembrane region" description="Helical" evidence="7">
    <location>
        <begin position="94"/>
        <end position="117"/>
    </location>
</feature>
<keyword evidence="2" id="KW-0813">Transport</keyword>
<evidence type="ECO:0000313" key="8">
    <source>
        <dbReference type="EMBL" id="MEN2790831.1"/>
    </source>
</evidence>
<dbReference type="RefSeq" id="WP_343891154.1">
    <property type="nucleotide sequence ID" value="NZ_BAAAEH010000039.1"/>
</dbReference>
<feature type="transmembrane region" description="Helical" evidence="7">
    <location>
        <begin position="159"/>
        <end position="180"/>
    </location>
</feature>
<evidence type="ECO:0000256" key="3">
    <source>
        <dbReference type="ARBA" id="ARBA00022692"/>
    </source>
</evidence>
<keyword evidence="9" id="KW-1185">Reference proteome</keyword>
<evidence type="ECO:0000256" key="6">
    <source>
        <dbReference type="ARBA" id="ARBA00023136"/>
    </source>
</evidence>
<reference evidence="8 9" key="1">
    <citation type="submission" date="2024-05" db="EMBL/GenBank/DDBJ databases">
        <authorList>
            <person name="Liu Q."/>
            <person name="Xin Y.-H."/>
        </authorList>
    </citation>
    <scope>NUCLEOTIDE SEQUENCE [LARGE SCALE GENOMIC DNA]</scope>
    <source>
        <strain evidence="8 9">CGMCC 1.10181</strain>
    </source>
</reference>
<evidence type="ECO:0000256" key="4">
    <source>
        <dbReference type="ARBA" id="ARBA00022847"/>
    </source>
</evidence>
<keyword evidence="4" id="KW-0769">Symport</keyword>
<feature type="transmembrane region" description="Helical" evidence="7">
    <location>
        <begin position="370"/>
        <end position="393"/>
    </location>
</feature>
<proteinExistence type="predicted"/>
<evidence type="ECO:0000313" key="9">
    <source>
        <dbReference type="Proteomes" id="UP001419910"/>
    </source>
</evidence>
<accession>A0ABU9Y4V8</accession>
<dbReference type="InterPro" id="IPR001046">
    <property type="entry name" value="NRAMP_fam"/>
</dbReference>
<organism evidence="8 9">
    <name type="scientific">Sphingomonas oligophenolica</name>
    <dbReference type="NCBI Taxonomy" id="301154"/>
    <lineage>
        <taxon>Bacteria</taxon>
        <taxon>Pseudomonadati</taxon>
        <taxon>Pseudomonadota</taxon>
        <taxon>Alphaproteobacteria</taxon>
        <taxon>Sphingomonadales</taxon>
        <taxon>Sphingomonadaceae</taxon>
        <taxon>Sphingomonas</taxon>
    </lineage>
</organism>
<evidence type="ECO:0000256" key="7">
    <source>
        <dbReference type="SAM" id="Phobius"/>
    </source>
</evidence>
<comment type="subcellular location">
    <subcellularLocation>
        <location evidence="1">Membrane</location>
        <topology evidence="1">Multi-pass membrane protein</topology>
    </subcellularLocation>
</comment>
<feature type="transmembrane region" description="Helical" evidence="7">
    <location>
        <begin position="409"/>
        <end position="427"/>
    </location>
</feature>
<keyword evidence="5 7" id="KW-1133">Transmembrane helix</keyword>
<feature type="transmembrane region" description="Helical" evidence="7">
    <location>
        <begin position="129"/>
        <end position="147"/>
    </location>
</feature>
<evidence type="ECO:0000256" key="2">
    <source>
        <dbReference type="ARBA" id="ARBA00022448"/>
    </source>
</evidence>
<keyword evidence="3 7" id="KW-0812">Transmembrane</keyword>
<dbReference type="EMBL" id="JBDIME010000012">
    <property type="protein sequence ID" value="MEN2790831.1"/>
    <property type="molecule type" value="Genomic_DNA"/>
</dbReference>
<dbReference type="Pfam" id="PF01566">
    <property type="entry name" value="Nramp"/>
    <property type="match status" value="1"/>
</dbReference>
<gene>
    <name evidence="8" type="ORF">ABC974_14415</name>
</gene>
<evidence type="ECO:0000256" key="1">
    <source>
        <dbReference type="ARBA" id="ARBA00004141"/>
    </source>
</evidence>
<sequence>MSPEAEVEASLEEHAEPASVLRQLGPGLVTGAADDDPSGIATYSQAGAQFGFGLLWTLVLTFPLMTAVQLVSARIGRVTDAGLARNMAKILPRWIVTGLVTLLFVANTINIGADLAAMGEAAQLVVGRGQHVFTFVFAIASLLLQMFAPYHRYSNILKWLTLVLLAYVALVFMVHVDWLAAGKGMVWPTIAGAAGVTTVVAVFGTTISPYLFFWQSSQEVEEIDQDKAKHALRDAPKEAPGEFRRISLDTVTGMAVSNLVALAIMIGTAATLHAAGKTDITTAADAASALKPIAGRFAFLLFSLGIIGTGLLAIPVLAGSTAYAIGESRGWKIGLEHKPWEARGFYAVITVSVLLGIGIDWSPIDPIKALFWSAVINGVVAVPIMAVMMIVVTRKATMGDYVASRPLQFFGWTATAVMAAAAVAMVVV</sequence>
<evidence type="ECO:0000256" key="5">
    <source>
        <dbReference type="ARBA" id="ARBA00022989"/>
    </source>
</evidence>